<dbReference type="PANTHER" id="PTHR43679:SF2">
    <property type="entry name" value="OCTANOYL-[GCVH]:PROTEIN N-OCTANOYLTRANSFERASE"/>
    <property type="match status" value="1"/>
</dbReference>
<dbReference type="GO" id="GO:0016874">
    <property type="term" value="F:ligase activity"/>
    <property type="evidence" value="ECO:0007669"/>
    <property type="project" value="UniProtKB-KW"/>
</dbReference>
<dbReference type="RefSeq" id="WP_289163097.1">
    <property type="nucleotide sequence ID" value="NZ_JASZZN010000005.1"/>
</dbReference>
<feature type="domain" description="BPL/LPL catalytic" evidence="1">
    <location>
        <begin position="34"/>
        <end position="221"/>
    </location>
</feature>
<evidence type="ECO:0000313" key="2">
    <source>
        <dbReference type="EMBL" id="MDM4015593.1"/>
    </source>
</evidence>
<dbReference type="InterPro" id="IPR004143">
    <property type="entry name" value="BPL_LPL_catalytic"/>
</dbReference>
<organism evidence="2 3">
    <name type="scientific">Roseiconus lacunae</name>
    <dbReference type="NCBI Taxonomy" id="2605694"/>
    <lineage>
        <taxon>Bacteria</taxon>
        <taxon>Pseudomonadati</taxon>
        <taxon>Planctomycetota</taxon>
        <taxon>Planctomycetia</taxon>
        <taxon>Pirellulales</taxon>
        <taxon>Pirellulaceae</taxon>
        <taxon>Roseiconus</taxon>
    </lineage>
</organism>
<proteinExistence type="predicted"/>
<comment type="caution">
    <text evidence="2">The sequence shown here is derived from an EMBL/GenBank/DDBJ whole genome shotgun (WGS) entry which is preliminary data.</text>
</comment>
<evidence type="ECO:0000313" key="3">
    <source>
        <dbReference type="Proteomes" id="UP001239462"/>
    </source>
</evidence>
<gene>
    <name evidence="2" type="ORF">QTN89_09150</name>
</gene>
<accession>A0ABT7PGV8</accession>
<keyword evidence="2" id="KW-0436">Ligase</keyword>
<sequence length="245" mass="27300">MKEIVIDAAALPKLNVPAYQLAIDEAALSMAEAGEIGTTFRTWELSSPTVILGRSSKIELETDREFCRRRGIGIYRRCSGGAAIVAGPGCLMYNVIVSLDEHPEAAKIDRAHQLVMSRVLEAVKKQLPVARKQGICDLTEGDRKFSGNALRISRRHLLYHGTLLYDVDLEVLQRCLAFAPRQPDYRDGRDHGAFVTNVPLDPTLLRKDLAGEFGVDGQIDARDLIPAADKLIEQRYGREAWHTRH</sequence>
<name>A0ABT7PGV8_9BACT</name>
<dbReference type="Proteomes" id="UP001239462">
    <property type="component" value="Unassembled WGS sequence"/>
</dbReference>
<dbReference type="PANTHER" id="PTHR43679">
    <property type="entry name" value="OCTANOYLTRANSFERASE LIPM-RELATED"/>
    <property type="match status" value="1"/>
</dbReference>
<dbReference type="InterPro" id="IPR050664">
    <property type="entry name" value="Octanoyltrans_LipM/LipL"/>
</dbReference>
<keyword evidence="3" id="KW-1185">Reference proteome</keyword>
<dbReference type="Gene3D" id="3.30.930.10">
    <property type="entry name" value="Bira Bifunctional Protein, Domain 2"/>
    <property type="match status" value="1"/>
</dbReference>
<dbReference type="InterPro" id="IPR045864">
    <property type="entry name" value="aa-tRNA-synth_II/BPL/LPL"/>
</dbReference>
<evidence type="ECO:0000259" key="1">
    <source>
        <dbReference type="PROSITE" id="PS51733"/>
    </source>
</evidence>
<dbReference type="EMBL" id="JASZZN010000005">
    <property type="protein sequence ID" value="MDM4015593.1"/>
    <property type="molecule type" value="Genomic_DNA"/>
</dbReference>
<dbReference type="PROSITE" id="PS51733">
    <property type="entry name" value="BPL_LPL_CATALYTIC"/>
    <property type="match status" value="1"/>
</dbReference>
<dbReference type="SUPFAM" id="SSF55681">
    <property type="entry name" value="Class II aaRS and biotin synthetases"/>
    <property type="match status" value="1"/>
</dbReference>
<protein>
    <submittedName>
        <fullName evidence="2">Lipoate--protein ligase family protein</fullName>
    </submittedName>
</protein>
<reference evidence="2 3" key="1">
    <citation type="submission" date="2023-06" db="EMBL/GenBank/DDBJ databases">
        <title>Roseiconus lacunae JC819 isolated from Gulf of Mannar region, Tamil Nadu.</title>
        <authorList>
            <person name="Pk S."/>
            <person name="Ch S."/>
            <person name="Ch V.R."/>
        </authorList>
    </citation>
    <scope>NUCLEOTIDE SEQUENCE [LARGE SCALE GENOMIC DNA]</scope>
    <source>
        <strain evidence="2 3">JC819</strain>
    </source>
</reference>
<dbReference type="Pfam" id="PF21948">
    <property type="entry name" value="LplA-B_cat"/>
    <property type="match status" value="1"/>
</dbReference>